<dbReference type="InterPro" id="IPR015864">
    <property type="entry name" value="FAD_synthase"/>
</dbReference>
<evidence type="ECO:0000256" key="1">
    <source>
        <dbReference type="ARBA" id="ARBA00004726"/>
    </source>
</evidence>
<dbReference type="SMART" id="SM00904">
    <property type="entry name" value="Flavokinase"/>
    <property type="match status" value="1"/>
</dbReference>
<evidence type="ECO:0000256" key="5">
    <source>
        <dbReference type="ARBA" id="ARBA00022679"/>
    </source>
</evidence>
<sequence>MQVYETWQGIKGKHPRIVVGLGNFDGVHLGHRKLIESLVAAARETGGTPAVFTFYPHPMAVLCPGQAPPLLLTQEAKGRMMNRLGVAVLLRVPFTMEFARLEPQAFIEEVLVDNLGIQAVFAGYNYTFGHRGRGNPELLLEYGRRYSFDVHVVPPVEVDGRVISSTLIRGLLMDGDVAGAKKYLGYTPFVEGTVVAGERRGNTLGFPTANLEPEPDLLLPANGVYAVRVLMDGDSFLGVANVGVKPTFHGNNHRRNVEVHLLDFHGDLYGCWMLVRFERRLRAERRFASPGELVAQIRRDIVQARGVE</sequence>
<evidence type="ECO:0000256" key="3">
    <source>
        <dbReference type="ARBA" id="ARBA00022630"/>
    </source>
</evidence>
<keyword evidence="10 14" id="KW-0067">ATP-binding</keyword>
<gene>
    <name evidence="16" type="ORF">A6M21_05195</name>
</gene>
<dbReference type="NCBIfam" id="TIGR00083">
    <property type="entry name" value="ribF"/>
    <property type="match status" value="1"/>
</dbReference>
<dbReference type="SUPFAM" id="SSF82114">
    <property type="entry name" value="Riboflavin kinase-like"/>
    <property type="match status" value="1"/>
</dbReference>
<accession>A0A1B7LHU3</accession>
<evidence type="ECO:0000256" key="7">
    <source>
        <dbReference type="ARBA" id="ARBA00022741"/>
    </source>
</evidence>
<dbReference type="InterPro" id="IPR014729">
    <property type="entry name" value="Rossmann-like_a/b/a_fold"/>
</dbReference>
<evidence type="ECO:0000256" key="2">
    <source>
        <dbReference type="ARBA" id="ARBA00005201"/>
    </source>
</evidence>
<dbReference type="GO" id="GO:0008531">
    <property type="term" value="F:riboflavin kinase activity"/>
    <property type="evidence" value="ECO:0007669"/>
    <property type="project" value="UniProtKB-UniRule"/>
</dbReference>
<dbReference type="Gene3D" id="3.40.50.620">
    <property type="entry name" value="HUPs"/>
    <property type="match status" value="1"/>
</dbReference>
<dbReference type="CDD" id="cd02064">
    <property type="entry name" value="FAD_synthetase_N"/>
    <property type="match status" value="1"/>
</dbReference>
<dbReference type="Pfam" id="PF01687">
    <property type="entry name" value="Flavokinase"/>
    <property type="match status" value="1"/>
</dbReference>
<keyword evidence="4 14" id="KW-0288">FMN</keyword>
<evidence type="ECO:0000256" key="12">
    <source>
        <dbReference type="ARBA" id="ARBA00047880"/>
    </source>
</evidence>
<dbReference type="InterPro" id="IPR023465">
    <property type="entry name" value="Riboflavin_kinase_dom_sf"/>
</dbReference>
<keyword evidence="5 14" id="KW-0808">Transferase</keyword>
<evidence type="ECO:0000256" key="10">
    <source>
        <dbReference type="ARBA" id="ARBA00022840"/>
    </source>
</evidence>
<reference evidence="16 17" key="1">
    <citation type="submission" date="2016-04" db="EMBL/GenBank/DDBJ databases">
        <authorList>
            <person name="Evans L.H."/>
            <person name="Alamgir A."/>
            <person name="Owens N."/>
            <person name="Weber N.D."/>
            <person name="Virtaneva K."/>
            <person name="Barbian K."/>
            <person name="Babar A."/>
            <person name="Rosenke K."/>
        </authorList>
    </citation>
    <scope>NUCLEOTIDE SEQUENCE [LARGE SCALE GENOMIC DNA]</scope>
    <source>
        <strain evidence="16 17">LMa1</strain>
    </source>
</reference>
<dbReference type="GO" id="GO:0005524">
    <property type="term" value="F:ATP binding"/>
    <property type="evidence" value="ECO:0007669"/>
    <property type="project" value="UniProtKB-UniRule"/>
</dbReference>
<protein>
    <recommendedName>
        <fullName evidence="14">Riboflavin biosynthesis protein</fullName>
    </recommendedName>
    <domain>
        <recommendedName>
            <fullName evidence="14">Riboflavin kinase</fullName>
            <ecNumber evidence="14">2.7.1.26</ecNumber>
        </recommendedName>
        <alternativeName>
            <fullName evidence="14">Flavokinase</fullName>
        </alternativeName>
    </domain>
    <domain>
        <recommendedName>
            <fullName evidence="14">FMN adenylyltransferase</fullName>
            <ecNumber evidence="14">2.7.7.2</ecNumber>
        </recommendedName>
        <alternativeName>
            <fullName evidence="14">FAD pyrophosphorylase</fullName>
        </alternativeName>
        <alternativeName>
            <fullName evidence="14">FAD synthase</fullName>
        </alternativeName>
    </domain>
</protein>
<comment type="caution">
    <text evidence="16">The sequence shown here is derived from an EMBL/GenBank/DDBJ whole genome shotgun (WGS) entry which is preliminary data.</text>
</comment>
<dbReference type="PANTHER" id="PTHR22749:SF6">
    <property type="entry name" value="RIBOFLAVIN KINASE"/>
    <property type="match status" value="1"/>
</dbReference>
<dbReference type="GO" id="GO:0006747">
    <property type="term" value="P:FAD biosynthetic process"/>
    <property type="evidence" value="ECO:0007669"/>
    <property type="project" value="UniProtKB-UniRule"/>
</dbReference>
<dbReference type="NCBIfam" id="NF004160">
    <property type="entry name" value="PRK05627.1-3"/>
    <property type="match status" value="1"/>
</dbReference>
<dbReference type="EMBL" id="LYVF01000047">
    <property type="protein sequence ID" value="OAT85871.1"/>
    <property type="molecule type" value="Genomic_DNA"/>
</dbReference>
<dbReference type="UniPathway" id="UPA00277">
    <property type="reaction ID" value="UER00407"/>
</dbReference>
<keyword evidence="17" id="KW-1185">Reference proteome</keyword>
<dbReference type="InterPro" id="IPR002606">
    <property type="entry name" value="Riboflavin_kinase_bac"/>
</dbReference>
<comment type="pathway">
    <text evidence="1 14">Cofactor biosynthesis; FAD biosynthesis; FAD from FMN: step 1/1.</text>
</comment>
<comment type="similarity">
    <text evidence="14">Belongs to the ribF family.</text>
</comment>
<dbReference type="OrthoDB" id="9803667at2"/>
<dbReference type="Gene3D" id="2.40.30.30">
    <property type="entry name" value="Riboflavin kinase-like"/>
    <property type="match status" value="1"/>
</dbReference>
<dbReference type="InterPro" id="IPR015865">
    <property type="entry name" value="Riboflavin_kinase_bac/euk"/>
</dbReference>
<comment type="catalytic activity">
    <reaction evidence="12 14">
        <text>riboflavin + ATP = FMN + ADP + H(+)</text>
        <dbReference type="Rhea" id="RHEA:14357"/>
        <dbReference type="ChEBI" id="CHEBI:15378"/>
        <dbReference type="ChEBI" id="CHEBI:30616"/>
        <dbReference type="ChEBI" id="CHEBI:57986"/>
        <dbReference type="ChEBI" id="CHEBI:58210"/>
        <dbReference type="ChEBI" id="CHEBI:456216"/>
        <dbReference type="EC" id="2.7.1.26"/>
    </reaction>
</comment>
<evidence type="ECO:0000256" key="4">
    <source>
        <dbReference type="ARBA" id="ARBA00022643"/>
    </source>
</evidence>
<dbReference type="GO" id="GO:0003919">
    <property type="term" value="F:FMN adenylyltransferase activity"/>
    <property type="evidence" value="ECO:0007669"/>
    <property type="project" value="UniProtKB-UniRule"/>
</dbReference>
<name>A0A1B7LHU3_9FIRM</name>
<dbReference type="PANTHER" id="PTHR22749">
    <property type="entry name" value="RIBOFLAVIN KINASE/FMN ADENYLYLTRANSFERASE"/>
    <property type="match status" value="1"/>
</dbReference>
<dbReference type="Pfam" id="PF06574">
    <property type="entry name" value="FAD_syn"/>
    <property type="match status" value="1"/>
</dbReference>
<organism evidence="16 17">
    <name type="scientific">Desulfotomaculum copahuensis</name>
    <dbReference type="NCBI Taxonomy" id="1838280"/>
    <lineage>
        <taxon>Bacteria</taxon>
        <taxon>Bacillati</taxon>
        <taxon>Bacillota</taxon>
        <taxon>Clostridia</taxon>
        <taxon>Eubacteriales</taxon>
        <taxon>Desulfotomaculaceae</taxon>
        <taxon>Desulfotomaculum</taxon>
    </lineage>
</organism>
<evidence type="ECO:0000256" key="11">
    <source>
        <dbReference type="ARBA" id="ARBA00023268"/>
    </source>
</evidence>
<dbReference type="SUPFAM" id="SSF52374">
    <property type="entry name" value="Nucleotidylyl transferase"/>
    <property type="match status" value="1"/>
</dbReference>
<keyword evidence="11" id="KW-0511">Multifunctional enzyme</keyword>
<keyword evidence="7 14" id="KW-0547">Nucleotide-binding</keyword>
<feature type="domain" description="Riboflavin kinase" evidence="15">
    <location>
        <begin position="183"/>
        <end position="306"/>
    </location>
</feature>
<dbReference type="AlphaFoldDB" id="A0A1B7LHU3"/>
<dbReference type="GO" id="GO:0009231">
    <property type="term" value="P:riboflavin biosynthetic process"/>
    <property type="evidence" value="ECO:0007669"/>
    <property type="project" value="InterPro"/>
</dbReference>
<dbReference type="STRING" id="1838280.A6M21_05195"/>
<dbReference type="GO" id="GO:0009398">
    <property type="term" value="P:FMN biosynthetic process"/>
    <property type="evidence" value="ECO:0007669"/>
    <property type="project" value="UniProtKB-UniRule"/>
</dbReference>
<evidence type="ECO:0000256" key="6">
    <source>
        <dbReference type="ARBA" id="ARBA00022695"/>
    </source>
</evidence>
<evidence type="ECO:0000256" key="8">
    <source>
        <dbReference type="ARBA" id="ARBA00022777"/>
    </source>
</evidence>
<dbReference type="UniPathway" id="UPA00276">
    <property type="reaction ID" value="UER00406"/>
</dbReference>
<evidence type="ECO:0000259" key="15">
    <source>
        <dbReference type="SMART" id="SM00904"/>
    </source>
</evidence>
<evidence type="ECO:0000256" key="9">
    <source>
        <dbReference type="ARBA" id="ARBA00022827"/>
    </source>
</evidence>
<dbReference type="NCBIfam" id="NF004162">
    <property type="entry name" value="PRK05627.1-5"/>
    <property type="match status" value="1"/>
</dbReference>
<evidence type="ECO:0000313" key="16">
    <source>
        <dbReference type="EMBL" id="OAT85871.1"/>
    </source>
</evidence>
<comment type="catalytic activity">
    <reaction evidence="13 14">
        <text>FMN + ATP + H(+) = FAD + diphosphate</text>
        <dbReference type="Rhea" id="RHEA:17237"/>
        <dbReference type="ChEBI" id="CHEBI:15378"/>
        <dbReference type="ChEBI" id="CHEBI:30616"/>
        <dbReference type="ChEBI" id="CHEBI:33019"/>
        <dbReference type="ChEBI" id="CHEBI:57692"/>
        <dbReference type="ChEBI" id="CHEBI:58210"/>
        <dbReference type="EC" id="2.7.7.2"/>
    </reaction>
</comment>
<dbReference type="InterPro" id="IPR023468">
    <property type="entry name" value="Riboflavin_kinase"/>
</dbReference>
<dbReference type="PIRSF" id="PIRSF004491">
    <property type="entry name" value="FAD_Synth"/>
    <property type="match status" value="1"/>
</dbReference>
<evidence type="ECO:0000256" key="14">
    <source>
        <dbReference type="PIRNR" id="PIRNR004491"/>
    </source>
</evidence>
<evidence type="ECO:0000313" key="17">
    <source>
        <dbReference type="Proteomes" id="UP000078532"/>
    </source>
</evidence>
<evidence type="ECO:0000256" key="13">
    <source>
        <dbReference type="ARBA" id="ARBA00049494"/>
    </source>
</evidence>
<keyword evidence="3 14" id="KW-0285">Flavoprotein</keyword>
<dbReference type="Proteomes" id="UP000078532">
    <property type="component" value="Unassembled WGS sequence"/>
</dbReference>
<dbReference type="EC" id="2.7.7.2" evidence="14"/>
<dbReference type="FunFam" id="3.40.50.620:FF:000021">
    <property type="entry name" value="Riboflavin biosynthesis protein"/>
    <property type="match status" value="1"/>
</dbReference>
<proteinExistence type="inferred from homology"/>
<keyword evidence="9 14" id="KW-0274">FAD</keyword>
<keyword evidence="8 14" id="KW-0418">Kinase</keyword>
<comment type="pathway">
    <text evidence="2 14">Cofactor biosynthesis; FMN biosynthesis; FMN from riboflavin (ATP route): step 1/1.</text>
</comment>
<dbReference type="EC" id="2.7.1.26" evidence="14"/>
<keyword evidence="6 14" id="KW-0548">Nucleotidyltransferase</keyword>
<dbReference type="RefSeq" id="WP_066666611.1">
    <property type="nucleotide sequence ID" value="NZ_LYVF01000047.1"/>
</dbReference>